<dbReference type="PaxDb" id="4113-PGSC0003DMT400097693"/>
<dbReference type="PANTHER" id="PTHR46890:SF28">
    <property type="entry name" value="REVERSE TRANSCRIPTASE DOMAIN-CONTAINING PROTEIN"/>
    <property type="match status" value="1"/>
</dbReference>
<feature type="region of interest" description="Disordered" evidence="1">
    <location>
        <begin position="142"/>
        <end position="169"/>
    </location>
</feature>
<dbReference type="EnsemblPlants" id="PGSC0003DMT400097693">
    <property type="protein sequence ID" value="PGSC0003DMT400097693"/>
    <property type="gene ID" value="PGSC0003DMG400047264"/>
</dbReference>
<accession>M1E172</accession>
<feature type="compositionally biased region" description="Polar residues" evidence="1">
    <location>
        <begin position="146"/>
        <end position="155"/>
    </location>
</feature>
<dbReference type="InterPro" id="IPR052343">
    <property type="entry name" value="Retrotransposon-Effector_Assoc"/>
</dbReference>
<dbReference type="PANTHER" id="PTHR46890">
    <property type="entry name" value="NON-LTR RETROLELEMENT REVERSE TRANSCRIPTASE-LIKE PROTEIN-RELATED"/>
    <property type="match status" value="1"/>
</dbReference>
<feature type="compositionally biased region" description="Basic and acidic residues" evidence="1">
    <location>
        <begin position="1"/>
        <end position="12"/>
    </location>
</feature>
<evidence type="ECO:0000313" key="2">
    <source>
        <dbReference type="EnsemblPlants" id="PGSC0003DMT400097693"/>
    </source>
</evidence>
<dbReference type="Gramene" id="PGSC0003DMT400097693">
    <property type="protein sequence ID" value="PGSC0003DMT400097693"/>
    <property type="gene ID" value="PGSC0003DMG400047264"/>
</dbReference>
<feature type="region of interest" description="Disordered" evidence="1">
    <location>
        <begin position="282"/>
        <end position="326"/>
    </location>
</feature>
<reference evidence="2" key="2">
    <citation type="submission" date="2015-06" db="UniProtKB">
        <authorList>
            <consortium name="EnsemblPlants"/>
        </authorList>
    </citation>
    <scope>IDENTIFICATION</scope>
    <source>
        <strain evidence="2">DM1-3 516 R44</strain>
    </source>
</reference>
<dbReference type="InParanoid" id="M1E172"/>
<feature type="compositionally biased region" description="Polar residues" evidence="1">
    <location>
        <begin position="18"/>
        <end position="38"/>
    </location>
</feature>
<evidence type="ECO:0000313" key="3">
    <source>
        <dbReference type="Proteomes" id="UP000011115"/>
    </source>
</evidence>
<dbReference type="HOGENOM" id="CLU_633720_0_0_1"/>
<dbReference type="AlphaFoldDB" id="M1E172"/>
<keyword evidence="3" id="KW-1185">Reference proteome</keyword>
<organism evidence="2 3">
    <name type="scientific">Solanum tuberosum</name>
    <name type="common">Potato</name>
    <dbReference type="NCBI Taxonomy" id="4113"/>
    <lineage>
        <taxon>Eukaryota</taxon>
        <taxon>Viridiplantae</taxon>
        <taxon>Streptophyta</taxon>
        <taxon>Embryophyta</taxon>
        <taxon>Tracheophyta</taxon>
        <taxon>Spermatophyta</taxon>
        <taxon>Magnoliopsida</taxon>
        <taxon>eudicotyledons</taxon>
        <taxon>Gunneridae</taxon>
        <taxon>Pentapetalae</taxon>
        <taxon>asterids</taxon>
        <taxon>lamiids</taxon>
        <taxon>Solanales</taxon>
        <taxon>Solanaceae</taxon>
        <taxon>Solanoideae</taxon>
        <taxon>Solaneae</taxon>
        <taxon>Solanum</taxon>
    </lineage>
</organism>
<sequence length="433" mass="47851">MASAPTDDRFRPPDPTTGMNMHTTIQESTSDSSYNSSQREVHTALAEQELDITRTNISKEDLRQFHDTRIPATTAENVRESSQKCHQNRSVYEVIRAELVTGVCTTGRGGHPTEVSGKFHGGITDSDNSGESTGVLVNLPQKEDMQSLSQTQNTHMAGKEKVQELGQSSSSNLDVFVKKQGKDTGTIPIDNSRSSVIPAYNSDTELHRTENHPSKVWVAKEHDHSTAIRQGQSNQGKAVPGIDSMLPVPKPLETVIVVEEAVGGGSMRGGELTHARHEEVDFDHSGDSKAPDIPITTHQKTGTQPVTDTGQQHGRFNNKSGDRLSKKKREALKRNGNRVLVRIQMIQLQTIFFAMNPSSVEGPDCIGGKFYQSCWSSIKEDLLAAVQYFFCGKIMPKFMTHSCLVLLPKTEQLTRFRDLRPINLSNFTNKIIS</sequence>
<protein>
    <submittedName>
        <fullName evidence="2">Retrotransposon protein, unclassified</fullName>
    </submittedName>
</protein>
<feature type="compositionally biased region" description="Polar residues" evidence="1">
    <location>
        <begin position="296"/>
        <end position="319"/>
    </location>
</feature>
<reference evidence="3" key="1">
    <citation type="journal article" date="2011" name="Nature">
        <title>Genome sequence and analysis of the tuber crop potato.</title>
        <authorList>
            <consortium name="The Potato Genome Sequencing Consortium"/>
        </authorList>
    </citation>
    <scope>NUCLEOTIDE SEQUENCE [LARGE SCALE GENOMIC DNA]</scope>
    <source>
        <strain evidence="3">cv. DM1-3 516 R44</strain>
    </source>
</reference>
<dbReference type="Proteomes" id="UP000011115">
    <property type="component" value="Unassembled WGS sequence"/>
</dbReference>
<proteinExistence type="predicted"/>
<evidence type="ECO:0000256" key="1">
    <source>
        <dbReference type="SAM" id="MobiDB-lite"/>
    </source>
</evidence>
<dbReference type="eggNOG" id="KOG1075">
    <property type="taxonomic scope" value="Eukaryota"/>
</dbReference>
<name>M1E172_SOLTU</name>
<feature type="region of interest" description="Disordered" evidence="1">
    <location>
        <begin position="1"/>
        <end position="47"/>
    </location>
</feature>